<dbReference type="Pfam" id="PF13350">
    <property type="entry name" value="Y_phosphatase3"/>
    <property type="match status" value="1"/>
</dbReference>
<accession>A0ABV3G0Y6</accession>
<dbReference type="SUPFAM" id="SSF52799">
    <property type="entry name" value="(Phosphotyrosine protein) phosphatases II"/>
    <property type="match status" value="1"/>
</dbReference>
<dbReference type="Proteomes" id="UP001551695">
    <property type="component" value="Unassembled WGS sequence"/>
</dbReference>
<dbReference type="GO" id="GO:0004725">
    <property type="term" value="F:protein tyrosine phosphatase activity"/>
    <property type="evidence" value="ECO:0007669"/>
    <property type="project" value="UniProtKB-EC"/>
</dbReference>
<dbReference type="InterPro" id="IPR029021">
    <property type="entry name" value="Prot-tyrosine_phosphatase-like"/>
</dbReference>
<dbReference type="PANTHER" id="PTHR31126">
    <property type="entry name" value="TYROSINE-PROTEIN PHOSPHATASE"/>
    <property type="match status" value="1"/>
</dbReference>
<feature type="domain" description="Tyrosine specific protein phosphatases" evidence="3">
    <location>
        <begin position="155"/>
        <end position="197"/>
    </location>
</feature>
<comment type="caution">
    <text evidence="4">The sequence shown here is derived from an EMBL/GenBank/DDBJ whole genome shotgun (WGS) entry which is preliminary data.</text>
</comment>
<keyword evidence="2" id="KW-0732">Signal</keyword>
<gene>
    <name evidence="4" type="ORF">AB0I48_26510</name>
</gene>
<protein>
    <submittedName>
        <fullName evidence="4">Tyrosine-protein phosphatase</fullName>
        <ecNumber evidence="4">3.1.3.48</ecNumber>
    </submittedName>
</protein>
<feature type="chain" id="PRO_5047144015" evidence="2">
    <location>
        <begin position="27"/>
        <end position="266"/>
    </location>
</feature>
<comment type="similarity">
    <text evidence="1">Belongs to the protein-tyrosine phosphatase family.</text>
</comment>
<dbReference type="InterPro" id="IPR000387">
    <property type="entry name" value="Tyr_Pase_dom"/>
</dbReference>
<evidence type="ECO:0000256" key="2">
    <source>
        <dbReference type="SAM" id="SignalP"/>
    </source>
</evidence>
<evidence type="ECO:0000313" key="5">
    <source>
        <dbReference type="Proteomes" id="UP001551695"/>
    </source>
</evidence>
<dbReference type="RefSeq" id="WP_357787303.1">
    <property type="nucleotide sequence ID" value="NZ_JBFAKC010000013.1"/>
</dbReference>
<sequence>MAEHHLIRASVSAAAGLALVFGPVVAVAPAATAAPASDTAFDRALGLTGVQNARDAGGYRTTDGKWVRTGLVYRSGQLNNATPADLAVLSDRDLRVVADLRTGFERAAGPDRVPAGVTEHWDDVIGQAPPQTLITTLTGGDDLYGAFITAPGANEAFASVLRDIIETRDGAVLYHCTAGKDRTGWTSAVLLTILGVDRDTVRQDYLLSNQYRGADESDPLNGVQPAWLDAAFEQANQTYGSFDSYVRDGLKLTDADVAALKAKMLA</sequence>
<dbReference type="InterPro" id="IPR026893">
    <property type="entry name" value="Tyr/Ser_Pase_IphP-type"/>
</dbReference>
<dbReference type="PROSITE" id="PS50056">
    <property type="entry name" value="TYR_PHOSPHATASE_2"/>
    <property type="match status" value="1"/>
</dbReference>
<dbReference type="Gene3D" id="3.90.190.10">
    <property type="entry name" value="Protein tyrosine phosphatase superfamily"/>
    <property type="match status" value="1"/>
</dbReference>
<organism evidence="4 5">
    <name type="scientific">Nocardia aurea</name>
    <dbReference type="NCBI Taxonomy" id="2144174"/>
    <lineage>
        <taxon>Bacteria</taxon>
        <taxon>Bacillati</taxon>
        <taxon>Actinomycetota</taxon>
        <taxon>Actinomycetes</taxon>
        <taxon>Mycobacteriales</taxon>
        <taxon>Nocardiaceae</taxon>
        <taxon>Nocardia</taxon>
    </lineage>
</organism>
<evidence type="ECO:0000259" key="3">
    <source>
        <dbReference type="PROSITE" id="PS50056"/>
    </source>
</evidence>
<proteinExistence type="inferred from homology"/>
<dbReference type="EC" id="3.1.3.48" evidence="4"/>
<dbReference type="EMBL" id="JBFAKC010000013">
    <property type="protein sequence ID" value="MEV0711125.1"/>
    <property type="molecule type" value="Genomic_DNA"/>
</dbReference>
<evidence type="ECO:0000313" key="4">
    <source>
        <dbReference type="EMBL" id="MEV0711125.1"/>
    </source>
</evidence>
<evidence type="ECO:0000256" key="1">
    <source>
        <dbReference type="ARBA" id="ARBA00009580"/>
    </source>
</evidence>
<feature type="signal peptide" evidence="2">
    <location>
        <begin position="1"/>
        <end position="26"/>
    </location>
</feature>
<keyword evidence="5" id="KW-1185">Reference proteome</keyword>
<keyword evidence="4" id="KW-0378">Hydrolase</keyword>
<dbReference type="PANTHER" id="PTHR31126:SF1">
    <property type="entry name" value="TYROSINE SPECIFIC PROTEIN PHOSPHATASES DOMAIN-CONTAINING PROTEIN"/>
    <property type="match status" value="1"/>
</dbReference>
<reference evidence="4 5" key="1">
    <citation type="submission" date="2024-06" db="EMBL/GenBank/DDBJ databases">
        <title>The Natural Products Discovery Center: Release of the First 8490 Sequenced Strains for Exploring Actinobacteria Biosynthetic Diversity.</title>
        <authorList>
            <person name="Kalkreuter E."/>
            <person name="Kautsar S.A."/>
            <person name="Yang D."/>
            <person name="Bader C.D."/>
            <person name="Teijaro C.N."/>
            <person name="Fluegel L."/>
            <person name="Davis C.M."/>
            <person name="Simpson J.R."/>
            <person name="Lauterbach L."/>
            <person name="Steele A.D."/>
            <person name="Gui C."/>
            <person name="Meng S."/>
            <person name="Li G."/>
            <person name="Viehrig K."/>
            <person name="Ye F."/>
            <person name="Su P."/>
            <person name="Kiefer A.F."/>
            <person name="Nichols A."/>
            <person name="Cepeda A.J."/>
            <person name="Yan W."/>
            <person name="Fan B."/>
            <person name="Jiang Y."/>
            <person name="Adhikari A."/>
            <person name="Zheng C.-J."/>
            <person name="Schuster L."/>
            <person name="Cowan T.M."/>
            <person name="Smanski M.J."/>
            <person name="Chevrette M.G."/>
            <person name="De Carvalho L.P.S."/>
            <person name="Shen B."/>
        </authorList>
    </citation>
    <scope>NUCLEOTIDE SEQUENCE [LARGE SCALE GENOMIC DNA]</scope>
    <source>
        <strain evidence="4 5">NPDC050403</strain>
    </source>
</reference>
<name>A0ABV3G0Y6_9NOCA</name>